<name>A0A6J8DEH5_MYTCO</name>
<dbReference type="PANTHER" id="PTHR25462:SF296">
    <property type="entry name" value="MEIOTIC P26, ISOFORM F"/>
    <property type="match status" value="1"/>
</dbReference>
<dbReference type="PANTHER" id="PTHR25462">
    <property type="entry name" value="BONUS, ISOFORM C-RELATED"/>
    <property type="match status" value="1"/>
</dbReference>
<evidence type="ECO:0000259" key="2">
    <source>
        <dbReference type="PROSITE" id="PS50119"/>
    </source>
</evidence>
<dbReference type="SUPFAM" id="SSF101898">
    <property type="entry name" value="NHL repeat"/>
    <property type="match status" value="1"/>
</dbReference>
<dbReference type="Gene3D" id="3.30.160.60">
    <property type="entry name" value="Classic Zinc Finger"/>
    <property type="match status" value="1"/>
</dbReference>
<gene>
    <name evidence="3" type="ORF">MCOR_39149</name>
</gene>
<keyword evidence="1" id="KW-0479">Metal-binding</keyword>
<dbReference type="InterPro" id="IPR011042">
    <property type="entry name" value="6-blade_b-propeller_TolB-like"/>
</dbReference>
<dbReference type="InterPro" id="IPR000315">
    <property type="entry name" value="Znf_B-box"/>
</dbReference>
<keyword evidence="1" id="KW-0862">Zinc</keyword>
<dbReference type="Pfam" id="PF22586">
    <property type="entry name" value="ANCHR-like_BBOX"/>
    <property type="match status" value="1"/>
</dbReference>
<evidence type="ECO:0000313" key="3">
    <source>
        <dbReference type="EMBL" id="CAC5405460.1"/>
    </source>
</evidence>
<accession>A0A6J8DEH5</accession>
<reference evidence="3 4" key="1">
    <citation type="submission" date="2020-06" db="EMBL/GenBank/DDBJ databases">
        <authorList>
            <person name="Li R."/>
            <person name="Bekaert M."/>
        </authorList>
    </citation>
    <scope>NUCLEOTIDE SEQUENCE [LARGE SCALE GENOMIC DNA]</scope>
    <source>
        <strain evidence="4">wild</strain>
    </source>
</reference>
<dbReference type="EMBL" id="CACVKT020007119">
    <property type="protein sequence ID" value="CAC5405460.1"/>
    <property type="molecule type" value="Genomic_DNA"/>
</dbReference>
<dbReference type="SUPFAM" id="SSF57845">
    <property type="entry name" value="B-box zinc-binding domain"/>
    <property type="match status" value="1"/>
</dbReference>
<dbReference type="GO" id="GO:0008270">
    <property type="term" value="F:zinc ion binding"/>
    <property type="evidence" value="ECO:0007669"/>
    <property type="project" value="UniProtKB-KW"/>
</dbReference>
<dbReference type="PROSITE" id="PS50119">
    <property type="entry name" value="ZF_BBOX"/>
    <property type="match status" value="1"/>
</dbReference>
<evidence type="ECO:0000313" key="4">
    <source>
        <dbReference type="Proteomes" id="UP000507470"/>
    </source>
</evidence>
<keyword evidence="4" id="KW-1185">Reference proteome</keyword>
<evidence type="ECO:0000256" key="1">
    <source>
        <dbReference type="PROSITE-ProRule" id="PRU00024"/>
    </source>
</evidence>
<dbReference type="Proteomes" id="UP000507470">
    <property type="component" value="Unassembled WGS sequence"/>
</dbReference>
<sequence length="566" mass="65018">MATNWSVCGICDFREITKPSVVWCSECDEGLCENCKEYHRVSKASRKHEIVSIDQYRKLPSEILQIAQSCRIHNEKYHIYCQKHDCPCCKICIVEIHKECDYLRDINDVVKNVKSSVAFLELESTLTEVVENIRRICSDSEENLSSLADDKKRIVEDVKRAQAALHKHFDKIKDKILNELEAIEEGERNKIREKLNIIRPKEKEIEEYRSSLSSIKQYASDLHTFLVMKQIENDVKDKVEAMQSISQGKDLNKTKISCIVNLEITDVSSTIQNFGKIVIDTKPSNIAFDRHTEKQAQMMVLPTKSIHKLKLTLKQTVKTFGENATGCFYLPNGKMVFSHYTKGGLQILNSDGSKDFDLPKLSTFDVVYNEKDNTLFVTTGNMSRIIHVDITNKKIKKTVKLKTRCFGVGITEETLVYCASDKGLQRLNLRDESISTIISEHQNTFSYVELFGQNLYHFNTSKQILTCCDLNSRITHWKFQYKNILQDPCGITVDDYGNVYVVGYHSINVVVISPDGHRYRELLSKKDGLNYPKAIHYDRTSNKLLVTNRCTSTFLFDVNNDHEIAV</sequence>
<feature type="domain" description="B box-type" evidence="2">
    <location>
        <begin position="3"/>
        <end position="53"/>
    </location>
</feature>
<keyword evidence="1" id="KW-0863">Zinc-finger</keyword>
<dbReference type="AlphaFoldDB" id="A0A6J8DEH5"/>
<dbReference type="CDD" id="cd19757">
    <property type="entry name" value="Bbox1"/>
    <property type="match status" value="1"/>
</dbReference>
<dbReference type="Gene3D" id="2.120.10.30">
    <property type="entry name" value="TolB, C-terminal domain"/>
    <property type="match status" value="1"/>
</dbReference>
<organism evidence="3 4">
    <name type="scientific">Mytilus coruscus</name>
    <name type="common">Sea mussel</name>
    <dbReference type="NCBI Taxonomy" id="42192"/>
    <lineage>
        <taxon>Eukaryota</taxon>
        <taxon>Metazoa</taxon>
        <taxon>Spiralia</taxon>
        <taxon>Lophotrochozoa</taxon>
        <taxon>Mollusca</taxon>
        <taxon>Bivalvia</taxon>
        <taxon>Autobranchia</taxon>
        <taxon>Pteriomorphia</taxon>
        <taxon>Mytilida</taxon>
        <taxon>Mytiloidea</taxon>
        <taxon>Mytilidae</taxon>
        <taxon>Mytilinae</taxon>
        <taxon>Mytilus</taxon>
    </lineage>
</organism>
<protein>
    <recommendedName>
        <fullName evidence="2">B box-type domain-containing protein</fullName>
    </recommendedName>
</protein>
<proteinExistence type="predicted"/>
<dbReference type="InterPro" id="IPR047153">
    <property type="entry name" value="TRIM45/56/19-like"/>
</dbReference>